<dbReference type="Gene3D" id="3.90.320.10">
    <property type="match status" value="1"/>
</dbReference>
<evidence type="ECO:0000256" key="3">
    <source>
        <dbReference type="ARBA" id="ARBA00022801"/>
    </source>
</evidence>
<protein>
    <recommendedName>
        <fullName evidence="7">SWIM-type domain-containing protein</fullName>
    </recommendedName>
</protein>
<evidence type="ECO:0000256" key="1">
    <source>
        <dbReference type="ARBA" id="ARBA00022722"/>
    </source>
</evidence>
<dbReference type="GO" id="GO:0004519">
    <property type="term" value="F:endonuclease activity"/>
    <property type="evidence" value="ECO:0007669"/>
    <property type="project" value="UniProtKB-KW"/>
</dbReference>
<evidence type="ECO:0000313" key="6">
    <source>
        <dbReference type="Proteomes" id="UP000299102"/>
    </source>
</evidence>
<dbReference type="EMBL" id="BGZK01001481">
    <property type="protein sequence ID" value="GBP80782.1"/>
    <property type="molecule type" value="Genomic_DNA"/>
</dbReference>
<dbReference type="OrthoDB" id="261614at2759"/>
<dbReference type="Proteomes" id="UP000299102">
    <property type="component" value="Unassembled WGS sequence"/>
</dbReference>
<keyword evidence="4" id="KW-0269">Exonuclease</keyword>
<gene>
    <name evidence="5" type="ORF">EVAR_54227_1</name>
</gene>
<evidence type="ECO:0000256" key="4">
    <source>
        <dbReference type="ARBA" id="ARBA00022839"/>
    </source>
</evidence>
<accession>A0A4C1Z0Q7</accession>
<dbReference type="AlphaFoldDB" id="A0A4C1Z0Q7"/>
<dbReference type="InterPro" id="IPR011604">
    <property type="entry name" value="PDDEXK-like_dom_sf"/>
</dbReference>
<evidence type="ECO:0008006" key="7">
    <source>
        <dbReference type="Google" id="ProtNLM"/>
    </source>
</evidence>
<organism evidence="5 6">
    <name type="scientific">Eumeta variegata</name>
    <name type="common">Bagworm moth</name>
    <name type="synonym">Eumeta japonica</name>
    <dbReference type="NCBI Taxonomy" id="151549"/>
    <lineage>
        <taxon>Eukaryota</taxon>
        <taxon>Metazoa</taxon>
        <taxon>Ecdysozoa</taxon>
        <taxon>Arthropoda</taxon>
        <taxon>Hexapoda</taxon>
        <taxon>Insecta</taxon>
        <taxon>Pterygota</taxon>
        <taxon>Neoptera</taxon>
        <taxon>Endopterygota</taxon>
        <taxon>Lepidoptera</taxon>
        <taxon>Glossata</taxon>
        <taxon>Ditrysia</taxon>
        <taxon>Tineoidea</taxon>
        <taxon>Psychidae</taxon>
        <taxon>Oiketicinae</taxon>
        <taxon>Eumeta</taxon>
    </lineage>
</organism>
<name>A0A4C1Z0Q7_EUMVA</name>
<evidence type="ECO:0000256" key="2">
    <source>
        <dbReference type="ARBA" id="ARBA00022759"/>
    </source>
</evidence>
<reference evidence="5 6" key="1">
    <citation type="journal article" date="2019" name="Commun. Biol.">
        <title>The bagworm genome reveals a unique fibroin gene that provides high tensile strength.</title>
        <authorList>
            <person name="Kono N."/>
            <person name="Nakamura H."/>
            <person name="Ohtoshi R."/>
            <person name="Tomita M."/>
            <person name="Numata K."/>
            <person name="Arakawa K."/>
        </authorList>
    </citation>
    <scope>NUCLEOTIDE SEQUENCE [LARGE SCALE GENOMIC DNA]</scope>
</reference>
<keyword evidence="2" id="KW-0255">Endonuclease</keyword>
<dbReference type="PANTHER" id="PTHR39953">
    <property type="entry name" value="RE54151P"/>
    <property type="match status" value="1"/>
</dbReference>
<dbReference type="GO" id="GO:0004527">
    <property type="term" value="F:exonuclease activity"/>
    <property type="evidence" value="ECO:0007669"/>
    <property type="project" value="UniProtKB-KW"/>
</dbReference>
<proteinExistence type="predicted"/>
<dbReference type="PANTHER" id="PTHR39953:SF1">
    <property type="entry name" value="RE54151P"/>
    <property type="match status" value="1"/>
</dbReference>
<keyword evidence="3" id="KW-0378">Hydrolase</keyword>
<keyword evidence="6" id="KW-1185">Reference proteome</keyword>
<dbReference type="Pfam" id="PF01771">
    <property type="entry name" value="Viral_alk_exo"/>
    <property type="match status" value="1"/>
</dbReference>
<comment type="caution">
    <text evidence="5">The sequence shown here is derived from an EMBL/GenBank/DDBJ whole genome shotgun (WGS) entry which is preliminary data.</text>
</comment>
<dbReference type="InterPro" id="IPR034720">
    <property type="entry name" value="Viral_alk_exo"/>
</dbReference>
<keyword evidence="1" id="KW-0540">Nuclease</keyword>
<evidence type="ECO:0000313" key="5">
    <source>
        <dbReference type="EMBL" id="GBP80782.1"/>
    </source>
</evidence>
<sequence>MAMGHFPIDSVYGYLADTRSHRLKRDGKICTVKGKICPEHKVHAKLYAITLVVDEEEEAVVSVQCHDCVASKGGCKHSIAFLLWIHQRSEEPSCTSIACYWKKSKLSRVGTSLKYMTTKDLSNGAPSLPLNSGVLDKFLDIGRKKKLNNCELLKYQSSYICNSMQSLSMHQLKYKEESCETFLQKIVLSNETIAEIEEETKEQHQNSLWFELRYGRITASRAFEFSRCKKNDGSLMALIIGGSIPDTRAMKCGRLLENEV</sequence>